<proteinExistence type="predicted"/>
<reference evidence="1" key="1">
    <citation type="journal article" date="2014" name="Front. Microbiol.">
        <title>High frequency of phylogenetically diverse reductive dehalogenase-homologous genes in deep subseafloor sedimentary metagenomes.</title>
        <authorList>
            <person name="Kawai M."/>
            <person name="Futagami T."/>
            <person name="Toyoda A."/>
            <person name="Takaki Y."/>
            <person name="Nishi S."/>
            <person name="Hori S."/>
            <person name="Arai W."/>
            <person name="Tsubouchi T."/>
            <person name="Morono Y."/>
            <person name="Uchiyama I."/>
            <person name="Ito T."/>
            <person name="Fujiyama A."/>
            <person name="Inagaki F."/>
            <person name="Takami H."/>
        </authorList>
    </citation>
    <scope>NUCLEOTIDE SEQUENCE</scope>
    <source>
        <strain evidence="1">Expedition CK06-06</strain>
    </source>
</reference>
<name>X0UP46_9ZZZZ</name>
<dbReference type="AlphaFoldDB" id="X0UP46"/>
<organism evidence="1">
    <name type="scientific">marine sediment metagenome</name>
    <dbReference type="NCBI Taxonomy" id="412755"/>
    <lineage>
        <taxon>unclassified sequences</taxon>
        <taxon>metagenomes</taxon>
        <taxon>ecological metagenomes</taxon>
    </lineage>
</organism>
<sequence>MLAQILKNTYSRVNNKKLKYKYFDTEIYIFEYIVKKNKGVDSKWTLSLKTQ</sequence>
<comment type="caution">
    <text evidence="1">The sequence shown here is derived from an EMBL/GenBank/DDBJ whole genome shotgun (WGS) entry which is preliminary data.</text>
</comment>
<accession>X0UP46</accession>
<evidence type="ECO:0000313" key="1">
    <source>
        <dbReference type="EMBL" id="GAG02063.1"/>
    </source>
</evidence>
<gene>
    <name evidence="1" type="ORF">S01H1_45700</name>
</gene>
<protein>
    <submittedName>
        <fullName evidence="1">Uncharacterized protein</fullName>
    </submittedName>
</protein>
<dbReference type="EMBL" id="BARS01029220">
    <property type="protein sequence ID" value="GAG02063.1"/>
    <property type="molecule type" value="Genomic_DNA"/>
</dbReference>